<keyword evidence="5" id="KW-1185">Reference proteome</keyword>
<evidence type="ECO:0000313" key="4">
    <source>
        <dbReference type="EMBL" id="SEH71495.1"/>
    </source>
</evidence>
<dbReference type="Pfam" id="PF20545">
    <property type="entry name" value="DUF6759"/>
    <property type="match status" value="1"/>
</dbReference>
<evidence type="ECO:0000313" key="3">
    <source>
        <dbReference type="EMBL" id="ROI13685.1"/>
    </source>
</evidence>
<gene>
    <name evidence="3" type="ORF">EGH73_07165</name>
    <name evidence="4" type="ORF">SAMN05421793_12242</name>
</gene>
<dbReference type="AlphaFoldDB" id="A0A1H6KE50"/>
<dbReference type="EMBL" id="FNWX01000022">
    <property type="protein sequence ID" value="SEH71495.1"/>
    <property type="molecule type" value="Genomic_DNA"/>
</dbReference>
<evidence type="ECO:0000259" key="2">
    <source>
        <dbReference type="Pfam" id="PF20545"/>
    </source>
</evidence>
<name>A0A1H6KE50_9FLAO</name>
<protein>
    <recommendedName>
        <fullName evidence="2">DUF6759 domain-containing protein</fullName>
    </recommendedName>
</protein>
<dbReference type="Proteomes" id="UP000198555">
    <property type="component" value="Unassembled WGS sequence"/>
</dbReference>
<proteinExistence type="predicted"/>
<reference evidence="4" key="1">
    <citation type="submission" date="2016-10" db="EMBL/GenBank/DDBJ databases">
        <authorList>
            <person name="de Groot N.N."/>
        </authorList>
    </citation>
    <scope>NUCLEOTIDE SEQUENCE [LARGE SCALE GENOMIC DNA]</scope>
    <source>
        <strain evidence="4">DSM 19326</strain>
    </source>
</reference>
<evidence type="ECO:0000313" key="6">
    <source>
        <dbReference type="Proteomes" id="UP000267623"/>
    </source>
</evidence>
<reference evidence="3" key="4">
    <citation type="submission" date="2018-11" db="EMBL/GenBank/DDBJ databases">
        <title>Proposal to divide the Flavobacteriaceae and reorganize its genera based on Amino Acid Identity values calculated from whole genome sequences.</title>
        <authorList>
            <person name="Nicholson A.C."/>
            <person name="Gulvik C.A."/>
            <person name="Whitney A.M."/>
            <person name="Humrighouse B.W."/>
            <person name="Bell M."/>
            <person name="Holmes B."/>
            <person name="Steigerwalt A."/>
            <person name="Villarma A."/>
            <person name="Sheth M."/>
            <person name="Batra D."/>
            <person name="Pryor J."/>
            <person name="Bernardet J.-F."/>
            <person name="Hugo C."/>
            <person name="Kampfer P."/>
            <person name="Newman J."/>
            <person name="Mcquiston J.R."/>
        </authorList>
    </citation>
    <scope>NUCLEOTIDE SEQUENCE</scope>
    <source>
        <strain evidence="3">DSM 22165</strain>
    </source>
</reference>
<organism evidence="4 5">
    <name type="scientific">Epilithonimonas hominis</name>
    <dbReference type="NCBI Taxonomy" id="420404"/>
    <lineage>
        <taxon>Bacteria</taxon>
        <taxon>Pseudomonadati</taxon>
        <taxon>Bacteroidota</taxon>
        <taxon>Flavobacteriia</taxon>
        <taxon>Flavobacteriales</taxon>
        <taxon>Weeksellaceae</taxon>
        <taxon>Chryseobacterium group</taxon>
        <taxon>Epilithonimonas</taxon>
    </lineage>
</organism>
<dbReference type="Proteomes" id="UP000267623">
    <property type="component" value="Unassembled WGS sequence"/>
</dbReference>
<feature type="signal peptide" evidence="1">
    <location>
        <begin position="1"/>
        <end position="18"/>
    </location>
</feature>
<evidence type="ECO:0000313" key="5">
    <source>
        <dbReference type="Proteomes" id="UP000198555"/>
    </source>
</evidence>
<accession>A0A1H6KE50</accession>
<dbReference type="STRING" id="420404.SAMN05421793_12242"/>
<feature type="chain" id="PRO_5044559027" description="DUF6759 domain-containing protein" evidence="1">
    <location>
        <begin position="19"/>
        <end position="187"/>
    </location>
</feature>
<dbReference type="InterPro" id="IPR046647">
    <property type="entry name" value="DUF6759"/>
</dbReference>
<evidence type="ECO:0000256" key="1">
    <source>
        <dbReference type="SAM" id="SignalP"/>
    </source>
</evidence>
<reference evidence="6" key="3">
    <citation type="submission" date="2018-11" db="EMBL/GenBank/DDBJ databases">
        <title>Proposal to divide the Flavobacteriaceae and reorganize its genera based on Amino Acid Identity values calculated from whole genome sequences.</title>
        <authorList>
            <person name="Nicholson A.C."/>
            <person name="Gulvik C.A."/>
            <person name="Whitney A.M."/>
            <person name="Humrighouse B.W."/>
            <person name="Bell M."/>
            <person name="Holmes B."/>
            <person name="Steigerwalt A."/>
            <person name="Villarma A."/>
            <person name="Sheth M."/>
            <person name="Batra D."/>
            <person name="Pryor J."/>
            <person name="Bernardet J.-F."/>
            <person name="Hugo C."/>
            <person name="Kampfer P."/>
            <person name="Newman J."/>
            <person name="Mcquiston J."/>
        </authorList>
    </citation>
    <scope>NUCLEOTIDE SEQUENCE [LARGE SCALE GENOMIC DNA]</scope>
    <source>
        <strain evidence="6">DSM 22165</strain>
    </source>
</reference>
<sequence length="187" mass="20496">MKQILLLLLLSISVSSFSQVSVFEAKRTTDRAVVEKFIRDNPNHPAVTELKQKALSMKYGGNPQIAKPTVTTMTENKIEKTSKVGTAATKGEPSEQAKNTAAILTSLFNNDPNKKEAIVQFVNKSKCNLIIKISGKKFYNLTVPSNGQNYILVDKGSYNVSTSICDAVYNQNKALTKDVIITLNGPK</sequence>
<dbReference type="EMBL" id="RJTU01000048">
    <property type="protein sequence ID" value="ROI13685.1"/>
    <property type="molecule type" value="Genomic_DNA"/>
</dbReference>
<feature type="domain" description="DUF6759" evidence="2">
    <location>
        <begin position="94"/>
        <end position="184"/>
    </location>
</feature>
<dbReference type="RefSeq" id="WP_089770196.1">
    <property type="nucleotide sequence ID" value="NZ_DAMACK010000013.1"/>
</dbReference>
<keyword evidence="1" id="KW-0732">Signal</keyword>
<reference evidence="5" key="2">
    <citation type="submission" date="2016-10" db="EMBL/GenBank/DDBJ databases">
        <authorList>
            <person name="Varghese N."/>
            <person name="Submissions S."/>
        </authorList>
    </citation>
    <scope>NUCLEOTIDE SEQUENCE [LARGE SCALE GENOMIC DNA]</scope>
    <source>
        <strain evidence="5">DSM 19326</strain>
    </source>
</reference>